<evidence type="ECO:0000313" key="1">
    <source>
        <dbReference type="EMBL" id="VDD35877.1"/>
    </source>
</evidence>
<accession>A0A3P6DW62</accession>
<protein>
    <submittedName>
        <fullName evidence="1">Uncharacterized protein</fullName>
    </submittedName>
</protein>
<sequence length="725" mass="83307">MAETRSQGLLAPESELSLQQLLERLCLRYERPSYTKHCNLQPASAVTTFNHQASVPASTVSEAPIRKRTKKIRRIISREEINDQRFKRLCVFYDKPETLEHYHKNARLFMIDGDEDQLSCDKDLVEKEVESKSFLPNERCDVSDVELGVQLIQKAVKATDFVEHHLFDQLSLRQLKSQKDWTFKYKLKKRSQHSSVKVCTEKEELQVVFSDNINDGFGWDHLCGYHEEMLRVCATEVEELVPLKYSKTWRFKFRKNKPSIALCGEQEEDKWEHLNGNMPSGFDCKESFILDVKLGVQLIQKEVKATDFVEHHLFDQLSLRQLKSQKDWTFKYKLKKRSQHSSVKVCTEKEELQVVVSDNINDGFGWDHLCGYHEEMLRVCATEVEELVPLKYSKTWRFKFGKNKPSIALCGEQEEDKWEHLNGNMPSGFDCSTWQRVVVRGRCDSTQKLMAFYESVQSSWFLEIFYVSNGTGSFTIWHRWKCKGASTLYETKEAEKLKALTELIADKIKIVCPDELRVGRIDSSVCATAVEEHVLLKLYKSWQFKFRGKMETIKWTDSLIDLWKLSILTLSAWNLMSFMASEESVFLSFISGFLAVAKLLNFCTKRCFRNVYSDLSVRNTDSSVSVPKITRGVVYWSDLFSGQEVAPVTNLGSSDETGAYSSPKSAFVIAMACSSSGGLWQFTCSPTDVTSSQVHLDVSSSSMSEGYPRSLLWQFSQGLSTQSCC</sequence>
<dbReference type="AlphaFoldDB" id="A0A3P6DW62"/>
<reference evidence="1" key="1">
    <citation type="submission" date="2018-11" db="EMBL/GenBank/DDBJ databases">
        <authorList>
            <consortium name="Genoscope - CEA"/>
            <person name="William W."/>
        </authorList>
    </citation>
    <scope>NUCLEOTIDE SEQUENCE</scope>
</reference>
<gene>
    <name evidence="1" type="ORF">BOLC7T41437H</name>
</gene>
<name>A0A3P6DW62_BRAOL</name>
<proteinExistence type="predicted"/>
<organism evidence="1">
    <name type="scientific">Brassica oleracea</name>
    <name type="common">Wild cabbage</name>
    <dbReference type="NCBI Taxonomy" id="3712"/>
    <lineage>
        <taxon>Eukaryota</taxon>
        <taxon>Viridiplantae</taxon>
        <taxon>Streptophyta</taxon>
        <taxon>Embryophyta</taxon>
        <taxon>Tracheophyta</taxon>
        <taxon>Spermatophyta</taxon>
        <taxon>Magnoliopsida</taxon>
        <taxon>eudicotyledons</taxon>
        <taxon>Gunneridae</taxon>
        <taxon>Pentapetalae</taxon>
        <taxon>rosids</taxon>
        <taxon>malvids</taxon>
        <taxon>Brassicales</taxon>
        <taxon>Brassicaceae</taxon>
        <taxon>Brassiceae</taxon>
        <taxon>Brassica</taxon>
    </lineage>
</organism>
<dbReference type="EMBL" id="LR031876">
    <property type="protein sequence ID" value="VDD35877.1"/>
    <property type="molecule type" value="Genomic_DNA"/>
</dbReference>